<organism evidence="2 3">
    <name type="scientific">Daldinia eschscholtzii</name>
    <dbReference type="NCBI Taxonomy" id="292717"/>
    <lineage>
        <taxon>Eukaryota</taxon>
        <taxon>Fungi</taxon>
        <taxon>Dikarya</taxon>
        <taxon>Ascomycota</taxon>
        <taxon>Pezizomycotina</taxon>
        <taxon>Sordariomycetes</taxon>
        <taxon>Xylariomycetidae</taxon>
        <taxon>Xylariales</taxon>
        <taxon>Hypoxylaceae</taxon>
        <taxon>Daldinia</taxon>
    </lineage>
</organism>
<dbReference type="Proteomes" id="UP001369815">
    <property type="component" value="Unassembled WGS sequence"/>
</dbReference>
<sequence length="108" mass="10723">MQSIAYIALAGAALVNGATAAPAEPTTLPGHLVCTSVTTITTTVPPVGVCHPVCIPPTRTCSAGEPTAPPLPIVTTSTLPHCSKEVVVHGQCGECATCLPATTPTPLA</sequence>
<protein>
    <submittedName>
        <fullName evidence="2">Uncharacterized protein</fullName>
    </submittedName>
</protein>
<keyword evidence="1" id="KW-0732">Signal</keyword>
<feature type="signal peptide" evidence="1">
    <location>
        <begin position="1"/>
        <end position="20"/>
    </location>
</feature>
<dbReference type="EMBL" id="JBANMG010000006">
    <property type="protein sequence ID" value="KAK6952072.1"/>
    <property type="molecule type" value="Genomic_DNA"/>
</dbReference>
<dbReference type="AlphaFoldDB" id="A0AAX6MIT2"/>
<keyword evidence="3" id="KW-1185">Reference proteome</keyword>
<name>A0AAX6MIT2_9PEZI</name>
<gene>
    <name evidence="2" type="ORF">Daesc_006601</name>
</gene>
<feature type="chain" id="PRO_5043691121" evidence="1">
    <location>
        <begin position="21"/>
        <end position="108"/>
    </location>
</feature>
<evidence type="ECO:0000313" key="3">
    <source>
        <dbReference type="Proteomes" id="UP001369815"/>
    </source>
</evidence>
<proteinExistence type="predicted"/>
<evidence type="ECO:0000313" key="2">
    <source>
        <dbReference type="EMBL" id="KAK6952072.1"/>
    </source>
</evidence>
<evidence type="ECO:0000256" key="1">
    <source>
        <dbReference type="SAM" id="SignalP"/>
    </source>
</evidence>
<reference evidence="2 3" key="1">
    <citation type="journal article" date="2024" name="Front Chem Biol">
        <title>Unveiling the potential of Daldinia eschscholtzii MFLUCC 19-0629 through bioactivity and bioinformatics studies for enhanced sustainable agriculture production.</title>
        <authorList>
            <person name="Brooks S."/>
            <person name="Weaver J.A."/>
            <person name="Klomchit A."/>
            <person name="Alharthi S.A."/>
            <person name="Onlamun T."/>
            <person name="Nurani R."/>
            <person name="Vong T.K."/>
            <person name="Alberti F."/>
            <person name="Greco C."/>
        </authorList>
    </citation>
    <scope>NUCLEOTIDE SEQUENCE [LARGE SCALE GENOMIC DNA]</scope>
    <source>
        <strain evidence="2">MFLUCC 19-0629</strain>
    </source>
</reference>
<accession>A0AAX6MIT2</accession>
<comment type="caution">
    <text evidence="2">The sequence shown here is derived from an EMBL/GenBank/DDBJ whole genome shotgun (WGS) entry which is preliminary data.</text>
</comment>